<dbReference type="OrthoDB" id="1095810at2759"/>
<dbReference type="InterPro" id="IPR027417">
    <property type="entry name" value="P-loop_NTPase"/>
</dbReference>
<dbReference type="SUPFAM" id="SSF52058">
    <property type="entry name" value="L domain-like"/>
    <property type="match status" value="1"/>
</dbReference>
<evidence type="ECO:0000259" key="4">
    <source>
        <dbReference type="Pfam" id="PF23282"/>
    </source>
</evidence>
<dbReference type="SUPFAM" id="SSF52540">
    <property type="entry name" value="P-loop containing nucleoside triphosphate hydrolases"/>
    <property type="match status" value="1"/>
</dbReference>
<evidence type="ECO:0000313" key="5">
    <source>
        <dbReference type="EMBL" id="KAG2261859.1"/>
    </source>
</evidence>
<feature type="domain" description="Disease resistance protein Roq1-like winged-helix" evidence="4">
    <location>
        <begin position="61"/>
        <end position="132"/>
    </location>
</feature>
<evidence type="ECO:0000256" key="2">
    <source>
        <dbReference type="ARBA" id="ARBA00022737"/>
    </source>
</evidence>
<keyword evidence="1" id="KW-0433">Leucine-rich repeat</keyword>
<dbReference type="PANTHER" id="PTHR11017">
    <property type="entry name" value="LEUCINE-RICH REPEAT-CONTAINING PROTEIN"/>
    <property type="match status" value="1"/>
</dbReference>
<dbReference type="Pfam" id="PF07725">
    <property type="entry name" value="LRR_3"/>
    <property type="match status" value="1"/>
</dbReference>
<dbReference type="InterPro" id="IPR045344">
    <property type="entry name" value="C-JID"/>
</dbReference>
<dbReference type="GO" id="GO:0006952">
    <property type="term" value="P:defense response"/>
    <property type="evidence" value="ECO:0007669"/>
    <property type="project" value="InterPro"/>
</dbReference>
<dbReference type="Pfam" id="PF23282">
    <property type="entry name" value="WHD_ROQ1"/>
    <property type="match status" value="1"/>
</dbReference>
<evidence type="ECO:0008006" key="7">
    <source>
        <dbReference type="Google" id="ProtNLM"/>
    </source>
</evidence>
<dbReference type="SUPFAM" id="SSF46785">
    <property type="entry name" value="Winged helix' DNA-binding domain"/>
    <property type="match status" value="1"/>
</dbReference>
<feature type="domain" description="C-JID" evidence="3">
    <location>
        <begin position="546"/>
        <end position="703"/>
    </location>
</feature>
<dbReference type="Proteomes" id="UP000886595">
    <property type="component" value="Unassembled WGS sequence"/>
</dbReference>
<sequence>MELASEIALCAGNLPLGLKVLGAYLRGWDKEDWIDMIPSLRNRLNGKIERTLIISYEGLNNKKDKAIFRHISCLFNRERVDDIKMILEDSDLDFNIGFKNLVDKSLVHVRRGSVEMHCLLQDMGKEIVRAQSDEPGEREFLMDSKEICDVLEDNTGTKKVLGISLDMDEIDELHIHKNAFKGMRNLFFLNIHNAKKRNEEMRWYLPKGFDYLPPKLRLLRVDGFPMKHMPSKFHPENLVELQMSGSKLQKLWEGVHSLAGLRVMDLRRSENLEEVPDLSLATSLQMLNLRYCSSLVELTSSIQHLDKLKYLNLSFCENLEALPTGTYLQSLDGLHLRGCSKLKILPDISTNISTLVLDETAIDEFHFIFRLKKPIILSFCKTKIEKLWATEQPLTSIMTTLSPTLRKLFLSDIPSLVELPSSIQNFHNLDCLVITECINLKTLPAELCLGRTGIVEVPWWINKFSRLKYLGMESCGKLELVSLNIHKLKTLEGVNFSDCWKLTEDSWTDRPDNLFPEVSTSFICNNLDPEALLHQPSFIFKNLNMSGEEVPSYFTHRTTGTSSSYLTIPIPPTSLSQPFFRLRACALGFFDSVHTHHNSAVFIRVSCRFRGIFGDSFDSFGEQQIFFAKDSHLFILDCRIPLNKGSAPISQLNYDHVEIQLHVSNRMDATFRSKILNLDTLNHLSYISEYSKFNLKGWGIRLIEDSLSPKNHLGNPNTLPRICEDNIVNHKTKQECGDSCEETEKNKKRMRVSIKHDLMNIILFYQYITGFISSTFCFADYLKDHSRNLCLQSQT</sequence>
<dbReference type="InterPro" id="IPR036390">
    <property type="entry name" value="WH_DNA-bd_sf"/>
</dbReference>
<reference evidence="5 6" key="1">
    <citation type="submission" date="2020-02" db="EMBL/GenBank/DDBJ databases">
        <authorList>
            <person name="Ma Q."/>
            <person name="Huang Y."/>
            <person name="Song X."/>
            <person name="Pei D."/>
        </authorList>
    </citation>
    <scope>NUCLEOTIDE SEQUENCE [LARGE SCALE GENOMIC DNA]</scope>
    <source>
        <strain evidence="5">Sxm20200214</strain>
        <tissue evidence="5">Leaf</tissue>
    </source>
</reference>
<proteinExistence type="predicted"/>
<dbReference type="InterPro" id="IPR032675">
    <property type="entry name" value="LRR_dom_sf"/>
</dbReference>
<dbReference type="EMBL" id="JAAMPC010000014">
    <property type="protein sequence ID" value="KAG2261859.1"/>
    <property type="molecule type" value="Genomic_DNA"/>
</dbReference>
<comment type="caution">
    <text evidence="5">The sequence shown here is derived from an EMBL/GenBank/DDBJ whole genome shotgun (WGS) entry which is preliminary data.</text>
</comment>
<accession>A0A8X7Q0Z0</accession>
<keyword evidence="6" id="KW-1185">Reference proteome</keyword>
<evidence type="ECO:0000313" key="6">
    <source>
        <dbReference type="Proteomes" id="UP000886595"/>
    </source>
</evidence>
<dbReference type="FunFam" id="3.80.10.10:FF:000386">
    <property type="entry name" value="Disease resistance protein RPS4"/>
    <property type="match status" value="1"/>
</dbReference>
<protein>
    <recommendedName>
        <fullName evidence="7">Disease resistance protein</fullName>
    </recommendedName>
</protein>
<dbReference type="PRINTS" id="PR00364">
    <property type="entry name" value="DISEASERSIST"/>
</dbReference>
<name>A0A8X7Q0Z0_BRACI</name>
<dbReference type="InterPro" id="IPR011713">
    <property type="entry name" value="Leu-rich_rpt_3"/>
</dbReference>
<dbReference type="AlphaFoldDB" id="A0A8X7Q0Z0"/>
<dbReference type="PANTHER" id="PTHR11017:SF227">
    <property type="entry name" value="DISEASE RESISTANCE PROTEIN RPS6"/>
    <property type="match status" value="1"/>
</dbReference>
<dbReference type="Gene3D" id="1.10.8.430">
    <property type="entry name" value="Helical domain of apoptotic protease-activating factors"/>
    <property type="match status" value="1"/>
</dbReference>
<evidence type="ECO:0000256" key="1">
    <source>
        <dbReference type="ARBA" id="ARBA00022614"/>
    </source>
</evidence>
<dbReference type="InterPro" id="IPR044974">
    <property type="entry name" value="Disease_R_plants"/>
</dbReference>
<dbReference type="InterPro" id="IPR042197">
    <property type="entry name" value="Apaf_helical"/>
</dbReference>
<organism evidence="5 6">
    <name type="scientific">Brassica carinata</name>
    <name type="common">Ethiopian mustard</name>
    <name type="synonym">Abyssinian cabbage</name>
    <dbReference type="NCBI Taxonomy" id="52824"/>
    <lineage>
        <taxon>Eukaryota</taxon>
        <taxon>Viridiplantae</taxon>
        <taxon>Streptophyta</taxon>
        <taxon>Embryophyta</taxon>
        <taxon>Tracheophyta</taxon>
        <taxon>Spermatophyta</taxon>
        <taxon>Magnoliopsida</taxon>
        <taxon>eudicotyledons</taxon>
        <taxon>Gunneridae</taxon>
        <taxon>Pentapetalae</taxon>
        <taxon>rosids</taxon>
        <taxon>malvids</taxon>
        <taxon>Brassicales</taxon>
        <taxon>Brassicaceae</taxon>
        <taxon>Brassiceae</taxon>
        <taxon>Brassica</taxon>
    </lineage>
</organism>
<evidence type="ECO:0000259" key="3">
    <source>
        <dbReference type="Pfam" id="PF20160"/>
    </source>
</evidence>
<gene>
    <name evidence="5" type="ORF">Bca52824_068938</name>
</gene>
<dbReference type="Pfam" id="PF20160">
    <property type="entry name" value="C-JID"/>
    <property type="match status" value="1"/>
</dbReference>
<dbReference type="Gene3D" id="3.80.10.10">
    <property type="entry name" value="Ribonuclease Inhibitor"/>
    <property type="match status" value="2"/>
</dbReference>
<dbReference type="InterPro" id="IPR058192">
    <property type="entry name" value="WHD_ROQ1-like"/>
</dbReference>
<keyword evidence="2" id="KW-0677">Repeat</keyword>